<dbReference type="OrthoDB" id="7181739at2"/>
<keyword evidence="2" id="KW-0472">Membrane</keyword>
<name>A0A2T5FY37_9SPHN</name>
<evidence type="ECO:0000313" key="3">
    <source>
        <dbReference type="EMBL" id="PTQ11004.1"/>
    </source>
</evidence>
<dbReference type="Pfam" id="PF02321">
    <property type="entry name" value="OEP"/>
    <property type="match status" value="2"/>
</dbReference>
<comment type="similarity">
    <text evidence="1 2">Belongs to the outer membrane factor (OMF) (TC 1.B.17) family.</text>
</comment>
<organism evidence="3 4">
    <name type="scientific">Sphingomonas oleivorans</name>
    <dbReference type="NCBI Taxonomy" id="1735121"/>
    <lineage>
        <taxon>Bacteria</taxon>
        <taxon>Pseudomonadati</taxon>
        <taxon>Pseudomonadota</taxon>
        <taxon>Alphaproteobacteria</taxon>
        <taxon>Sphingomonadales</taxon>
        <taxon>Sphingomonadaceae</taxon>
        <taxon>Sphingomonas</taxon>
    </lineage>
</organism>
<dbReference type="SUPFAM" id="SSF56954">
    <property type="entry name" value="Outer membrane efflux proteins (OEP)"/>
    <property type="match status" value="1"/>
</dbReference>
<protein>
    <submittedName>
        <fullName evidence="3">RND transporter</fullName>
    </submittedName>
</protein>
<accession>A0A2T5FY37</accession>
<dbReference type="Gene3D" id="2.20.200.10">
    <property type="entry name" value="Outer membrane efflux proteins (OEP)"/>
    <property type="match status" value="1"/>
</dbReference>
<dbReference type="GO" id="GO:0015562">
    <property type="term" value="F:efflux transmembrane transporter activity"/>
    <property type="evidence" value="ECO:0007669"/>
    <property type="project" value="InterPro"/>
</dbReference>
<dbReference type="Gene3D" id="1.20.1600.10">
    <property type="entry name" value="Outer membrane efflux proteins (OEP)"/>
    <property type="match status" value="1"/>
</dbReference>
<dbReference type="AlphaFoldDB" id="A0A2T5FY37"/>
<dbReference type="RefSeq" id="WP_107968122.1">
    <property type="nucleotide sequence ID" value="NZ_NWBU01000009.1"/>
</dbReference>
<dbReference type="PANTHER" id="PTHR30203:SF32">
    <property type="entry name" value="CATION EFFLUX SYSTEM PROTEIN CUSC"/>
    <property type="match status" value="1"/>
</dbReference>
<dbReference type="NCBIfam" id="TIGR01845">
    <property type="entry name" value="outer_NodT"/>
    <property type="match status" value="1"/>
</dbReference>
<dbReference type="PROSITE" id="PS51257">
    <property type="entry name" value="PROKAR_LIPOPROTEIN"/>
    <property type="match status" value="1"/>
</dbReference>
<dbReference type="PANTHER" id="PTHR30203">
    <property type="entry name" value="OUTER MEMBRANE CATION EFFLUX PROTEIN"/>
    <property type="match status" value="1"/>
</dbReference>
<keyword evidence="2" id="KW-1134">Transmembrane beta strand</keyword>
<reference evidence="3 4" key="1">
    <citation type="submission" date="2017-09" db="EMBL/GenBank/DDBJ databases">
        <title>Sphingomonas panjinensis sp.nov., isolated from oil-contaminated soil.</title>
        <authorList>
            <person name="Wang L."/>
            <person name="Chen L."/>
        </authorList>
    </citation>
    <scope>NUCLEOTIDE SEQUENCE [LARGE SCALE GENOMIC DNA]</scope>
    <source>
        <strain evidence="3 4">FW-11</strain>
    </source>
</reference>
<evidence type="ECO:0000256" key="1">
    <source>
        <dbReference type="ARBA" id="ARBA00007613"/>
    </source>
</evidence>
<proteinExistence type="inferred from homology"/>
<dbReference type="InterPro" id="IPR003423">
    <property type="entry name" value="OMP_efflux"/>
</dbReference>
<keyword evidence="2" id="KW-0812">Transmembrane</keyword>
<dbReference type="GO" id="GO:0005886">
    <property type="term" value="C:plasma membrane"/>
    <property type="evidence" value="ECO:0007669"/>
    <property type="project" value="UniProtKB-SubCell"/>
</dbReference>
<keyword evidence="2" id="KW-0564">Palmitate</keyword>
<comment type="caution">
    <text evidence="3">The sequence shown here is derived from an EMBL/GenBank/DDBJ whole genome shotgun (WGS) entry which is preliminary data.</text>
</comment>
<dbReference type="Proteomes" id="UP000244162">
    <property type="component" value="Unassembled WGS sequence"/>
</dbReference>
<keyword evidence="2" id="KW-0449">Lipoprotein</keyword>
<dbReference type="EMBL" id="NWBU01000009">
    <property type="protein sequence ID" value="PTQ11004.1"/>
    <property type="molecule type" value="Genomic_DNA"/>
</dbReference>
<comment type="subcellular location">
    <subcellularLocation>
        <location evidence="2">Cell membrane</location>
        <topology evidence="2">Lipid-anchor</topology>
    </subcellularLocation>
</comment>
<sequence length="473" mass="51117">MRKIFLALAGVTALAGCNFAPKHVTPAMPVPSAYPEEGRPLQGSLKATDLGWHTFFTDPRLQQLIGMALDNNRDLRVSVARIAEARGQYRIQDAARLPTLDASGSATRSRVGAGGVAAGVPTQGGSFTFNRYDIGVGVSAFELDFWGRVRNLSDAARANYLSTVAAERAFRLSLIRDVAINYLTARELAERIALAESTVASRREGLRIARKRLDAGVTSALDFRQAETLLTQAETELAVLRRSRAETRNFSYVLIGAPVPADLPEPLSMARQGIAREIGPGLPSELLANRPDIIAAEEQLRAARANIGAVRAAFFPTISLTGSAGFASNDLSDLVGNDGLRWSFGPSISLPIFDWGRTRGNLTVAEARENIAVASYEKAVQIAFREVADGLAGRRYLAEQIASQERALEAQRRLTRLARLRYENGVAQYIEVLDAERNLFSAEQAMIELRAADLRNLVSLYVALGGGLPPAGG</sequence>
<dbReference type="InterPro" id="IPR010131">
    <property type="entry name" value="MdtP/NodT-like"/>
</dbReference>
<gene>
    <name evidence="3" type="ORF">CLG96_11165</name>
</gene>
<evidence type="ECO:0000313" key="4">
    <source>
        <dbReference type="Proteomes" id="UP000244162"/>
    </source>
</evidence>
<evidence type="ECO:0000256" key="2">
    <source>
        <dbReference type="RuleBase" id="RU362097"/>
    </source>
</evidence>
<keyword evidence="4" id="KW-1185">Reference proteome</keyword>